<gene>
    <name evidence="2" type="ORF">C8D86_1099</name>
</gene>
<feature type="transmembrane region" description="Helical" evidence="1">
    <location>
        <begin position="42"/>
        <end position="60"/>
    </location>
</feature>
<dbReference type="RefSeq" id="WP_114834203.1">
    <property type="nucleotide sequence ID" value="NZ_LR699114.1"/>
</dbReference>
<organism evidence="2 3">
    <name type="scientific">Aquicella lusitana</name>
    <dbReference type="NCBI Taxonomy" id="254246"/>
    <lineage>
        <taxon>Bacteria</taxon>
        <taxon>Pseudomonadati</taxon>
        <taxon>Pseudomonadota</taxon>
        <taxon>Gammaproteobacteria</taxon>
        <taxon>Legionellales</taxon>
        <taxon>Coxiellaceae</taxon>
        <taxon>Aquicella</taxon>
    </lineage>
</organism>
<feature type="transmembrane region" description="Helical" evidence="1">
    <location>
        <begin position="66"/>
        <end position="88"/>
    </location>
</feature>
<evidence type="ECO:0008006" key="4">
    <source>
        <dbReference type="Google" id="ProtNLM"/>
    </source>
</evidence>
<keyword evidence="1" id="KW-0472">Membrane</keyword>
<accession>A0A370GLK2</accession>
<keyword evidence="1" id="KW-0812">Transmembrane</keyword>
<dbReference type="AlphaFoldDB" id="A0A370GLK2"/>
<feature type="transmembrane region" description="Helical" evidence="1">
    <location>
        <begin position="6"/>
        <end position="21"/>
    </location>
</feature>
<proteinExistence type="predicted"/>
<dbReference type="OrthoDB" id="10004656at2"/>
<protein>
    <recommendedName>
        <fullName evidence="4">DUF4181 domain-containing protein</fullName>
    </recommendedName>
</protein>
<dbReference type="EMBL" id="QQAX01000009">
    <property type="protein sequence ID" value="RDI44527.1"/>
    <property type="molecule type" value="Genomic_DNA"/>
</dbReference>
<evidence type="ECO:0000313" key="3">
    <source>
        <dbReference type="Proteomes" id="UP000254720"/>
    </source>
</evidence>
<feature type="transmembrane region" description="Helical" evidence="1">
    <location>
        <begin position="100"/>
        <end position="123"/>
    </location>
</feature>
<dbReference type="Proteomes" id="UP000254720">
    <property type="component" value="Unassembled WGS sequence"/>
</dbReference>
<keyword evidence="1" id="KW-1133">Transmembrane helix</keyword>
<evidence type="ECO:0000313" key="2">
    <source>
        <dbReference type="EMBL" id="RDI44527.1"/>
    </source>
</evidence>
<comment type="caution">
    <text evidence="2">The sequence shown here is derived from an EMBL/GenBank/DDBJ whole genome shotgun (WGS) entry which is preliminary data.</text>
</comment>
<reference evidence="2 3" key="1">
    <citation type="submission" date="2018-07" db="EMBL/GenBank/DDBJ databases">
        <title>Genomic Encyclopedia of Type Strains, Phase IV (KMG-IV): sequencing the most valuable type-strain genomes for metagenomic binning, comparative biology and taxonomic classification.</title>
        <authorList>
            <person name="Goeker M."/>
        </authorList>
    </citation>
    <scope>NUCLEOTIDE SEQUENCE [LARGE SCALE GENOMIC DNA]</scope>
    <source>
        <strain evidence="2 3">DSM 16500</strain>
    </source>
</reference>
<name>A0A370GLK2_9COXI</name>
<sequence>MKHYLLAVFIFVIILCQYGWYKARKKLTFVQKKRDSHLTARLDLISLCVLLGGYILLVIHPYKLSLLLYSFSAIVIGVYLQAVYYRYLSKSAFPDAYLKAALVYFTIQYCNTIALGFIVLLLYNIV</sequence>
<keyword evidence="3" id="KW-1185">Reference proteome</keyword>
<evidence type="ECO:0000256" key="1">
    <source>
        <dbReference type="SAM" id="Phobius"/>
    </source>
</evidence>